<dbReference type="CDD" id="cd04481">
    <property type="entry name" value="RPA1_DBD_B_like"/>
    <property type="match status" value="1"/>
</dbReference>
<evidence type="ECO:0000313" key="8">
    <source>
        <dbReference type="Proteomes" id="UP000235145"/>
    </source>
</evidence>
<protein>
    <recommendedName>
        <fullName evidence="1">ATP-dependent DNA helicase</fullName>
        <ecNumber evidence="1">5.6.2.3</ecNumber>
    </recommendedName>
</protein>
<dbReference type="GO" id="GO:0006281">
    <property type="term" value="P:DNA repair"/>
    <property type="evidence" value="ECO:0007669"/>
    <property type="project" value="UniProtKB-KW"/>
</dbReference>
<dbReference type="Pfam" id="PF21530">
    <property type="entry name" value="Pif1_2B_dom"/>
    <property type="match status" value="1"/>
</dbReference>
<feature type="domain" description="DNA helicase Pif1-like DEAD-box helicase" evidence="3">
    <location>
        <begin position="886"/>
        <end position="1102"/>
    </location>
</feature>
<keyword evidence="8" id="KW-1185">Reference proteome</keyword>
<comment type="similarity">
    <text evidence="1">Belongs to the helicase family.</text>
</comment>
<reference evidence="7 8" key="1">
    <citation type="journal article" date="2017" name="Nat. Commun.">
        <title>Genome assembly with in vitro proximity ligation data and whole-genome triplication in lettuce.</title>
        <authorList>
            <person name="Reyes-Chin-Wo S."/>
            <person name="Wang Z."/>
            <person name="Yang X."/>
            <person name="Kozik A."/>
            <person name="Arikit S."/>
            <person name="Song C."/>
            <person name="Xia L."/>
            <person name="Froenicke L."/>
            <person name="Lavelle D.O."/>
            <person name="Truco M.J."/>
            <person name="Xia R."/>
            <person name="Zhu S."/>
            <person name="Xu C."/>
            <person name="Xu H."/>
            <person name="Xu X."/>
            <person name="Cox K."/>
            <person name="Korf I."/>
            <person name="Meyers B.C."/>
            <person name="Michelmore R.W."/>
        </authorList>
    </citation>
    <scope>NUCLEOTIDE SEQUENCE [LARGE SCALE GENOMIC DNA]</scope>
    <source>
        <strain evidence="8">cv. Salinas</strain>
        <tissue evidence="7">Seedlings</tissue>
    </source>
</reference>
<dbReference type="InterPro" id="IPR025476">
    <property type="entry name" value="Helitron_helicase-like"/>
</dbReference>
<dbReference type="GO" id="GO:0005524">
    <property type="term" value="F:ATP binding"/>
    <property type="evidence" value="ECO:0007669"/>
    <property type="project" value="UniProtKB-KW"/>
</dbReference>
<keyword evidence="1" id="KW-0233">DNA recombination</keyword>
<dbReference type="SUPFAM" id="SSF52540">
    <property type="entry name" value="P-loop containing nucleoside triphosphate hydrolases"/>
    <property type="match status" value="2"/>
</dbReference>
<dbReference type="CDD" id="cd18809">
    <property type="entry name" value="SF1_C_RecD"/>
    <property type="match status" value="1"/>
</dbReference>
<keyword evidence="1" id="KW-0067">ATP-binding</keyword>
<dbReference type="GO" id="GO:0000723">
    <property type="term" value="P:telomere maintenance"/>
    <property type="evidence" value="ECO:0007669"/>
    <property type="project" value="InterPro"/>
</dbReference>
<comment type="cofactor">
    <cofactor evidence="1">
        <name>Mg(2+)</name>
        <dbReference type="ChEBI" id="CHEBI:18420"/>
    </cofactor>
</comment>
<feature type="region of interest" description="Disordered" evidence="2">
    <location>
        <begin position="1907"/>
        <end position="1926"/>
    </location>
</feature>
<dbReference type="EC" id="5.6.2.3" evidence="1"/>
<keyword evidence="1" id="KW-0347">Helicase</keyword>
<comment type="caution">
    <text evidence="7">The sequence shown here is derived from an EMBL/GenBank/DDBJ whole genome shotgun (WGS) entry which is preliminary data.</text>
</comment>
<evidence type="ECO:0000256" key="2">
    <source>
        <dbReference type="SAM" id="MobiDB-lite"/>
    </source>
</evidence>
<proteinExistence type="inferred from homology"/>
<dbReference type="FunFam" id="3.40.50.300:FF:002884">
    <property type="entry name" value="ATP-dependent DNA helicase"/>
    <property type="match status" value="1"/>
</dbReference>
<feature type="domain" description="Helitron helicase-like" evidence="5">
    <location>
        <begin position="236"/>
        <end position="419"/>
    </location>
</feature>
<dbReference type="SUPFAM" id="SSF50249">
    <property type="entry name" value="Nucleic acid-binding proteins"/>
    <property type="match status" value="2"/>
</dbReference>
<dbReference type="PANTHER" id="PTHR10492:SF96">
    <property type="entry name" value="ATP-DEPENDENT DNA HELICASE"/>
    <property type="match status" value="1"/>
</dbReference>
<organism evidence="7 8">
    <name type="scientific">Lactuca sativa</name>
    <name type="common">Garden lettuce</name>
    <dbReference type="NCBI Taxonomy" id="4236"/>
    <lineage>
        <taxon>Eukaryota</taxon>
        <taxon>Viridiplantae</taxon>
        <taxon>Streptophyta</taxon>
        <taxon>Embryophyta</taxon>
        <taxon>Tracheophyta</taxon>
        <taxon>Spermatophyta</taxon>
        <taxon>Magnoliopsida</taxon>
        <taxon>eudicotyledons</taxon>
        <taxon>Gunneridae</taxon>
        <taxon>Pentapetalae</taxon>
        <taxon>asterids</taxon>
        <taxon>campanulids</taxon>
        <taxon>Asterales</taxon>
        <taxon>Asteraceae</taxon>
        <taxon>Cichorioideae</taxon>
        <taxon>Cichorieae</taxon>
        <taxon>Lactucinae</taxon>
        <taxon>Lactuca</taxon>
    </lineage>
</organism>
<evidence type="ECO:0000256" key="1">
    <source>
        <dbReference type="RuleBase" id="RU363044"/>
    </source>
</evidence>
<sequence>MLPLPRQPPEIIKELFKDKHFMENIRAYNMMFTMTSFGEKVDDSVNNGSGPYVFKVEGQISHWMGSLCPPTDGNPRFLQMYIYDTNNEVCNRLRHFSGSEFGDLKPEIVKTLIDILDKINDLVKLFRTARDICLHEQPQEFMVRLYNSGNQMRYNAPTLGVLGGIVYDSGPTCKNDFDIIIRMRDGRPRRINKLHPLYMALQFPLLFVFGEHGWSIELKQVNDGCIGDKQLTMNMFYSFQLHDRFNIYALLPRGGRLFQHFLVNAYISIEQNRLDYIESMQDVFRTEYLQGVHDALLKGDSDGHDVGKRTILPASFTGGPRYMYKHYQDALAICRVHGNPQYFITYTCNVKWPEISRYLAQYPGMKAEDRADIIARIFEMKVKDFIHYLKNEKPFGQVVAELYTIEFQKRGLPHCHTLLWVSPPYKIHTPEQLDQFISAEIPDPVVDPQLYKIATELMVHGPCGLAKMKAPCMFDGVCSKHFPKKYEDLTQFDKDGYVHYKRRNDGCFAVKYGINLDNGYVVPYNKNLSLVFQAHINVEYCGWSMMIKYLFKYISKGADRIRAKITKSLGEPSDKVNKKTSNINEIQNFVDARFICPHEAAWRIFDFHIHHRNLVVQVLAVHLENMQTVTFKDKQLLQDVVDDPMIKKTTLTQWLKNNQIDDSGHHLTYLDYLSRYKWIARGKDWCRRKSKKTPPIGRLIYIHPTCGELFYLRMLLSHQVGCQTFNDIKTVGDVIFPTYRAACEQLGLLGDDKEWTYAFDDASSWATAEELRSLFAHMLIFCDVADPLALWTKQWRRMSDDIVQRAAADSHVVNLHVNEVDLQQYVLYELEILLNSNNSYSSLCDYGLLMPPPHLLAELKNKLLMEERNYDRVSLSQKKEVMLSALNSEQHIIYETVMKASLQNHQLLMFVYGHGGTGKTFLWTTIISALRSAGKIVLAVASSGIASLLLPSGRTAHSRFKIPLDLTNNSICSISKNTQLARLLSETALIIWDEAPMTNQRCFEALDKTLKDILNEPTQPFGGKSVLLGGDFRQTLPVKPKGSKRDIIESSIVESSVWSHFKVCKLSKNMRLLQPNLSNKEKEEIAAFSSWLLQIGDGRVGVDDEDDPTDTKWVEIPEKYLIPDHEDALKDLVRFIYDEDIFHNPTATMFCDKAIVCPKNETADEINNLILCNLPGKPIVYLSFDSIIPHANDRGDTEVLYPSEYLNLLNFSGFPTHHLQLKVGIPIMLLRNMNQMEGLCNGTSMIITQLLPRLIQAEIITGVQIGHKVYIPRITLNHTDKELPFIFKRKQFPVKVCYAMTINKSQGQSLNKIGIYLPHPIFSHGQLYVALSRATSTAGLKILIKRQEDQPSNCTKNIVFSNFLAKLESSQIWSFFFVDLKKSPSAAVAPMMLIEVEEIKQLQVFGVLLLMYYENTGQNYEKQQCPCFTHCFLFPSRNLPSTIEPVSLIPLFLTQSSRYGSLRSRFGDFVIFPPATPYYQIKHFLRVHFFHISASCLPANLNPGDGDKPIEIKVIRKWLSYGKKAECCYIFLDKSGDAIEACGCLGDKGYFDSIIRMDGCYSVSNYVCDNANTFFVTVPHKTKIKLGRATKFEEIRDDGFPVYYFNFLAYGQLGARLDNHKTLTDYIGRVENVYEVVRTQGNAILKLKLENLSGTMIETTFWDEAANSFDKEAIEALPSPVIVAITSMKVTQYLGNLQLTATPASYIYINPTIPEAAAMAAEFVERHNQNPVLKIKYQKSKDVQVEKKRNRFPLVDLLSQNPNAGAQFTCKASLVSIDASKGWFYKACHECRKKLQKRGNTLACEDHDQVAKPNNLFFITSYIADETAQAKIVIFDAAARMLFQTDCNTLIDHHGYTDPYTLPAPLTILIGQPKIIQFRFARFCRPGAKDFVADAVFEDIVSPEKESHTETDIINQPTASSSSKKKHPLHQLILHLLLLLLQQKPFKSVSQHHPSHPLPLKLNITK</sequence>
<accession>A0A9R1WTA7</accession>
<dbReference type="Gene3D" id="2.40.50.140">
    <property type="entry name" value="Nucleic acid-binding proteins"/>
    <property type="match status" value="3"/>
</dbReference>
<keyword evidence="1" id="KW-0378">Hydrolase</keyword>
<evidence type="ECO:0000259" key="5">
    <source>
        <dbReference type="Pfam" id="PF14214"/>
    </source>
</evidence>
<feature type="compositionally biased region" description="Polar residues" evidence="2">
    <location>
        <begin position="1912"/>
        <end position="1922"/>
    </location>
</feature>
<dbReference type="PANTHER" id="PTHR10492">
    <property type="match status" value="1"/>
</dbReference>
<evidence type="ECO:0000259" key="4">
    <source>
        <dbReference type="Pfam" id="PF08646"/>
    </source>
</evidence>
<evidence type="ECO:0000259" key="3">
    <source>
        <dbReference type="Pfam" id="PF05970"/>
    </source>
</evidence>
<dbReference type="Gene3D" id="3.40.50.300">
    <property type="entry name" value="P-loop containing nucleotide triphosphate hydrolases"/>
    <property type="match status" value="2"/>
</dbReference>
<dbReference type="Pfam" id="PF14214">
    <property type="entry name" value="Helitron_like_N"/>
    <property type="match status" value="1"/>
</dbReference>
<keyword evidence="1" id="KW-0547">Nucleotide-binding</keyword>
<feature type="domain" description="Replication factor A C-terminal" evidence="4">
    <location>
        <begin position="1768"/>
        <end position="1852"/>
    </location>
</feature>
<dbReference type="InterPro" id="IPR013955">
    <property type="entry name" value="Rep_factor-A_C"/>
</dbReference>
<dbReference type="InterPro" id="IPR010285">
    <property type="entry name" value="DNA_helicase_pif1-like_DEAD"/>
</dbReference>
<dbReference type="InterPro" id="IPR049163">
    <property type="entry name" value="Pif1-like_2B_dom"/>
</dbReference>
<name>A0A9R1WTA7_LACSA</name>
<keyword evidence="1" id="KW-0227">DNA damage</keyword>
<dbReference type="GO" id="GO:0043139">
    <property type="term" value="F:5'-3' DNA helicase activity"/>
    <property type="evidence" value="ECO:0007669"/>
    <property type="project" value="UniProtKB-EC"/>
</dbReference>
<feature type="domain" description="DNA helicase Pif1-like 2B" evidence="6">
    <location>
        <begin position="1204"/>
        <end position="1250"/>
    </location>
</feature>
<dbReference type="Pfam" id="PF08646">
    <property type="entry name" value="Rep_fac-A_C"/>
    <property type="match status" value="1"/>
</dbReference>
<dbReference type="Proteomes" id="UP000235145">
    <property type="component" value="Unassembled WGS sequence"/>
</dbReference>
<comment type="catalytic activity">
    <reaction evidence="1">
        <text>ATP + H2O = ADP + phosphate + H(+)</text>
        <dbReference type="Rhea" id="RHEA:13065"/>
        <dbReference type="ChEBI" id="CHEBI:15377"/>
        <dbReference type="ChEBI" id="CHEBI:15378"/>
        <dbReference type="ChEBI" id="CHEBI:30616"/>
        <dbReference type="ChEBI" id="CHEBI:43474"/>
        <dbReference type="ChEBI" id="CHEBI:456216"/>
        <dbReference type="EC" id="5.6.2.3"/>
    </reaction>
</comment>
<evidence type="ECO:0000259" key="6">
    <source>
        <dbReference type="Pfam" id="PF21530"/>
    </source>
</evidence>
<dbReference type="EMBL" id="NBSK02000001">
    <property type="protein sequence ID" value="KAJ0228525.1"/>
    <property type="molecule type" value="Genomic_DNA"/>
</dbReference>
<gene>
    <name evidence="7" type="ORF">LSAT_V11C100048170</name>
</gene>
<dbReference type="Pfam" id="PF05970">
    <property type="entry name" value="PIF1"/>
    <property type="match status" value="1"/>
</dbReference>
<dbReference type="GO" id="GO:0016787">
    <property type="term" value="F:hydrolase activity"/>
    <property type="evidence" value="ECO:0007669"/>
    <property type="project" value="UniProtKB-KW"/>
</dbReference>
<dbReference type="InterPro" id="IPR012340">
    <property type="entry name" value="NA-bd_OB-fold"/>
</dbReference>
<dbReference type="GO" id="GO:0006310">
    <property type="term" value="P:DNA recombination"/>
    <property type="evidence" value="ECO:0007669"/>
    <property type="project" value="UniProtKB-KW"/>
</dbReference>
<keyword evidence="1" id="KW-0234">DNA repair</keyword>
<evidence type="ECO:0000313" key="7">
    <source>
        <dbReference type="EMBL" id="KAJ0228525.1"/>
    </source>
</evidence>
<dbReference type="InterPro" id="IPR027417">
    <property type="entry name" value="P-loop_NTPase"/>
</dbReference>